<reference evidence="15" key="1">
    <citation type="submission" date="2025-08" db="UniProtKB">
        <authorList>
            <consortium name="RefSeq"/>
        </authorList>
    </citation>
    <scope>IDENTIFICATION</scope>
    <source>
        <tissue evidence="15">Muscle</tissue>
    </source>
</reference>
<dbReference type="PROSITE" id="PS51133">
    <property type="entry name" value="ZF_TFIIS_2"/>
    <property type="match status" value="1"/>
</dbReference>
<dbReference type="InterPro" id="IPR012164">
    <property type="entry name" value="Rpa12/Rpb9/Rpc10/TFS"/>
</dbReference>
<dbReference type="PANTHER" id="PTHR11239">
    <property type="entry name" value="DNA-DIRECTED RNA POLYMERASE"/>
    <property type="match status" value="1"/>
</dbReference>
<dbReference type="PROSITE" id="PS00466">
    <property type="entry name" value="ZF_TFIIS_1"/>
    <property type="match status" value="1"/>
</dbReference>
<dbReference type="Gene3D" id="2.20.25.10">
    <property type="match status" value="1"/>
</dbReference>
<feature type="binding site" evidence="10">
    <location>
        <position position="36"/>
    </location>
    <ligand>
        <name>Zn(2+)</name>
        <dbReference type="ChEBI" id="CHEBI:29105"/>
        <label>1</label>
    </ligand>
</feature>
<comment type="function">
    <text evidence="9">DNA-dependent RNA polymerase catalyzes the transcription of DNA into RNA using the four ribonucleoside triphosphates as substrates.</text>
</comment>
<dbReference type="AlphaFoldDB" id="A0A6J2HVY3"/>
<evidence type="ECO:0000256" key="6">
    <source>
        <dbReference type="ARBA" id="ARBA00023163"/>
    </source>
</evidence>
<dbReference type="GO" id="GO:0003676">
    <property type="term" value="F:nucleic acid binding"/>
    <property type="evidence" value="ECO:0007669"/>
    <property type="project" value="InterPro"/>
</dbReference>
<dbReference type="InterPro" id="IPR034004">
    <property type="entry name" value="Zn_ribbon_RPA12_C"/>
</dbReference>
<dbReference type="SMART" id="SM00440">
    <property type="entry name" value="ZnF_C2C2"/>
    <property type="match status" value="1"/>
</dbReference>
<organism evidence="14 15">
    <name type="scientific">Pipra filicauda</name>
    <name type="common">Wire-tailed manakin</name>
    <dbReference type="NCBI Taxonomy" id="649802"/>
    <lineage>
        <taxon>Eukaryota</taxon>
        <taxon>Metazoa</taxon>
        <taxon>Chordata</taxon>
        <taxon>Craniata</taxon>
        <taxon>Vertebrata</taxon>
        <taxon>Euteleostomi</taxon>
        <taxon>Archelosauria</taxon>
        <taxon>Archosauria</taxon>
        <taxon>Dinosauria</taxon>
        <taxon>Saurischia</taxon>
        <taxon>Theropoda</taxon>
        <taxon>Coelurosauria</taxon>
        <taxon>Aves</taxon>
        <taxon>Neognathae</taxon>
        <taxon>Neoaves</taxon>
        <taxon>Telluraves</taxon>
        <taxon>Australaves</taxon>
        <taxon>Passeriformes</taxon>
        <taxon>Pipridae</taxon>
        <taxon>Pipra</taxon>
    </lineage>
</organism>
<dbReference type="GO" id="GO:0003899">
    <property type="term" value="F:DNA-directed RNA polymerase activity"/>
    <property type="evidence" value="ECO:0007669"/>
    <property type="project" value="InterPro"/>
</dbReference>
<feature type="domain" description="TFIIS-type" evidence="13">
    <location>
        <begin position="80"/>
        <end position="120"/>
    </location>
</feature>
<feature type="binding site" evidence="10">
    <location>
        <position position="115"/>
    </location>
    <ligand>
        <name>Zn(2+)</name>
        <dbReference type="ChEBI" id="CHEBI:29105"/>
        <label>2</label>
    </ligand>
</feature>
<evidence type="ECO:0000256" key="7">
    <source>
        <dbReference type="ARBA" id="ARBA00023242"/>
    </source>
</evidence>
<evidence type="ECO:0000256" key="12">
    <source>
        <dbReference type="SAM" id="MobiDB-lite"/>
    </source>
</evidence>
<dbReference type="CTD" id="30834"/>
<dbReference type="GO" id="GO:0008270">
    <property type="term" value="F:zinc ion binding"/>
    <property type="evidence" value="ECO:0007669"/>
    <property type="project" value="UniProtKB-KW"/>
</dbReference>
<dbReference type="PROSITE" id="PS01030">
    <property type="entry name" value="RNA_POL_M_15KD"/>
    <property type="match status" value="1"/>
</dbReference>
<comment type="function">
    <text evidence="8">Core component of RNA polymerase I (Pol I), a DNA-dependent RNA polymerase which synthesizes ribosomal RNA precursors using the four ribonucleoside triphosphates as substrates. Can mediate Pol I proofreading of the nascent RNA transcript. Anchors into the Pol I active site to monitor transcription fidelity and cleave mis-incorporated 5'-ribonucleotides.</text>
</comment>
<gene>
    <name evidence="15" type="primary">POLR1H</name>
</gene>
<dbReference type="GeneID" id="113995599"/>
<dbReference type="PANTHER" id="PTHR11239:SF14">
    <property type="entry name" value="DNA-DIRECTED RNA POLYMERASE I SUBUNIT RPA12"/>
    <property type="match status" value="1"/>
</dbReference>
<keyword evidence="7 9" id="KW-0539">Nucleus</keyword>
<accession>A0A6J2HVY3</accession>
<keyword evidence="6 9" id="KW-0804">Transcription</keyword>
<evidence type="ECO:0000256" key="2">
    <source>
        <dbReference type="ARBA" id="ARBA00022478"/>
    </source>
</evidence>
<keyword evidence="3 10" id="KW-0479">Metal-binding</keyword>
<feature type="zinc finger region" description="C4-type" evidence="11">
    <location>
        <begin position="15"/>
        <end position="36"/>
    </location>
</feature>
<name>A0A6J2HVY3_9PASS</name>
<sequence>MELPPSCFQSCLDFCPECGSVLPRPGPPPTIRCPRCSFTFHCADFEGRSVRASVEFNPLEPRAGRGGGSAAPPGTEGPMVERKCPRCGHEGMSYHTRQMRSADEGQSVFYTCPRCRLQEKEDS</sequence>
<dbReference type="GO" id="GO:0005736">
    <property type="term" value="C:RNA polymerase I complex"/>
    <property type="evidence" value="ECO:0007669"/>
    <property type="project" value="TreeGrafter"/>
</dbReference>
<evidence type="ECO:0000256" key="8">
    <source>
        <dbReference type="ARBA" id="ARBA00044497"/>
    </source>
</evidence>
<dbReference type="GO" id="GO:0006363">
    <property type="term" value="P:termination of RNA polymerase I transcription"/>
    <property type="evidence" value="ECO:0007669"/>
    <property type="project" value="TreeGrafter"/>
</dbReference>
<protein>
    <recommendedName>
        <fullName evidence="9">DNA-directed RNA polymerase subunit</fullName>
    </recommendedName>
</protein>
<evidence type="ECO:0000256" key="9">
    <source>
        <dbReference type="PIRNR" id="PIRNR005586"/>
    </source>
</evidence>
<evidence type="ECO:0000256" key="10">
    <source>
        <dbReference type="PIRSR" id="PIRSR005586-1"/>
    </source>
</evidence>
<proteinExistence type="inferred from homology"/>
<evidence type="ECO:0000313" key="14">
    <source>
        <dbReference type="Proteomes" id="UP000504627"/>
    </source>
</evidence>
<keyword evidence="5 10" id="KW-0862">Zinc</keyword>
<feature type="binding site" evidence="10">
    <location>
        <position position="84"/>
    </location>
    <ligand>
        <name>Zn(2+)</name>
        <dbReference type="ChEBI" id="CHEBI:29105"/>
        <label>2</label>
    </ligand>
</feature>
<dbReference type="InParanoid" id="A0A6J2HVY3"/>
<feature type="binding site" evidence="10">
    <location>
        <position position="87"/>
    </location>
    <ligand>
        <name>Zn(2+)</name>
        <dbReference type="ChEBI" id="CHEBI:29105"/>
        <label>2</label>
    </ligand>
</feature>
<dbReference type="RefSeq" id="XP_027591611.1">
    <property type="nucleotide sequence ID" value="XM_027735810.2"/>
</dbReference>
<dbReference type="InterPro" id="IPR001222">
    <property type="entry name" value="Znf_TFIIS"/>
</dbReference>
<keyword evidence="2 9" id="KW-0240">DNA-directed RNA polymerase</keyword>
<feature type="binding site" evidence="10">
    <location>
        <position position="33"/>
    </location>
    <ligand>
        <name>Zn(2+)</name>
        <dbReference type="ChEBI" id="CHEBI:29105"/>
        <label>1</label>
    </ligand>
</feature>
<dbReference type="InterPro" id="IPR019761">
    <property type="entry name" value="DNA-dir_RNA_pol-M_15_CS"/>
</dbReference>
<keyword evidence="4 11" id="KW-0863">Zinc-finger</keyword>
<evidence type="ECO:0000256" key="4">
    <source>
        <dbReference type="ARBA" id="ARBA00022771"/>
    </source>
</evidence>
<comment type="similarity">
    <text evidence="9">Belongs to the archaeal rpoM/eukaryotic RPA12/RPB9/RPC11 RNA polymerase family.</text>
</comment>
<dbReference type="CDD" id="cd10507">
    <property type="entry name" value="Zn-ribbon_RPA12"/>
    <property type="match status" value="1"/>
</dbReference>
<feature type="binding site" evidence="10">
    <location>
        <position position="112"/>
    </location>
    <ligand>
        <name>Zn(2+)</name>
        <dbReference type="ChEBI" id="CHEBI:29105"/>
        <label>2</label>
    </ligand>
</feature>
<evidence type="ECO:0000256" key="11">
    <source>
        <dbReference type="PIRSR" id="PIRSR005586-2"/>
    </source>
</evidence>
<dbReference type="SUPFAM" id="SSF57783">
    <property type="entry name" value="Zinc beta-ribbon"/>
    <property type="match status" value="1"/>
</dbReference>
<evidence type="ECO:0000256" key="5">
    <source>
        <dbReference type="ARBA" id="ARBA00022833"/>
    </source>
</evidence>
<keyword evidence="14" id="KW-1185">Reference proteome</keyword>
<comment type="subcellular location">
    <subcellularLocation>
        <location evidence="1">Nucleus</location>
        <location evidence="1">Nucleolus</location>
    </subcellularLocation>
</comment>
<dbReference type="Pfam" id="PF01096">
    <property type="entry name" value="Zn_ribbon_TFIIS"/>
    <property type="match status" value="1"/>
</dbReference>
<feature type="binding site" evidence="10">
    <location>
        <position position="15"/>
    </location>
    <ligand>
        <name>Zn(2+)</name>
        <dbReference type="ChEBI" id="CHEBI:29105"/>
        <label>1</label>
    </ligand>
</feature>
<evidence type="ECO:0000256" key="3">
    <source>
        <dbReference type="ARBA" id="ARBA00022723"/>
    </source>
</evidence>
<evidence type="ECO:0000259" key="13">
    <source>
        <dbReference type="PROSITE" id="PS51133"/>
    </source>
</evidence>
<evidence type="ECO:0000313" key="15">
    <source>
        <dbReference type="RefSeq" id="XP_027591611.1"/>
    </source>
</evidence>
<feature type="binding site" evidence="10">
    <location>
        <position position="18"/>
    </location>
    <ligand>
        <name>Zn(2+)</name>
        <dbReference type="ChEBI" id="CHEBI:29105"/>
        <label>1</label>
    </ligand>
</feature>
<feature type="region of interest" description="Disordered" evidence="12">
    <location>
        <begin position="58"/>
        <end position="82"/>
    </location>
</feature>
<dbReference type="Proteomes" id="UP000504627">
    <property type="component" value="Unplaced"/>
</dbReference>
<dbReference type="PIRSF" id="PIRSF005586">
    <property type="entry name" value="RNApol_RpoM"/>
    <property type="match status" value="1"/>
</dbReference>
<evidence type="ECO:0000256" key="1">
    <source>
        <dbReference type="ARBA" id="ARBA00004604"/>
    </source>
</evidence>